<proteinExistence type="inferred from homology"/>
<dbReference type="Gene3D" id="1.10.10.10">
    <property type="entry name" value="Winged helix-like DNA-binding domain superfamily/Winged helix DNA-binding domain"/>
    <property type="match status" value="1"/>
</dbReference>
<dbReference type="SUPFAM" id="SSF88659">
    <property type="entry name" value="Sigma3 and sigma4 domains of RNA polymerase sigma factors"/>
    <property type="match status" value="1"/>
</dbReference>
<dbReference type="GO" id="GO:0016987">
    <property type="term" value="F:sigma factor activity"/>
    <property type="evidence" value="ECO:0007669"/>
    <property type="project" value="UniProtKB-KW"/>
</dbReference>
<evidence type="ECO:0000256" key="3">
    <source>
        <dbReference type="ARBA" id="ARBA00023082"/>
    </source>
</evidence>
<evidence type="ECO:0000313" key="8">
    <source>
        <dbReference type="EMBL" id="TXF89989.1"/>
    </source>
</evidence>
<dbReference type="InterPro" id="IPR013249">
    <property type="entry name" value="RNA_pol_sigma70_r4_t2"/>
</dbReference>
<evidence type="ECO:0000256" key="1">
    <source>
        <dbReference type="ARBA" id="ARBA00010641"/>
    </source>
</evidence>
<dbReference type="NCBIfam" id="TIGR02937">
    <property type="entry name" value="sigma70-ECF"/>
    <property type="match status" value="1"/>
</dbReference>
<dbReference type="SUPFAM" id="SSF88946">
    <property type="entry name" value="Sigma2 domain of RNA polymerase sigma factors"/>
    <property type="match status" value="1"/>
</dbReference>
<dbReference type="EMBL" id="VOXD01000010">
    <property type="protein sequence ID" value="TXF89989.1"/>
    <property type="molecule type" value="Genomic_DNA"/>
</dbReference>
<comment type="similarity">
    <text evidence="1">Belongs to the sigma-70 factor family. ECF subfamily.</text>
</comment>
<dbReference type="AlphaFoldDB" id="A0A5C7FTY5"/>
<dbReference type="InterPro" id="IPR039425">
    <property type="entry name" value="RNA_pol_sigma-70-like"/>
</dbReference>
<evidence type="ECO:0000256" key="5">
    <source>
        <dbReference type="ARBA" id="ARBA00023163"/>
    </source>
</evidence>
<reference evidence="8 9" key="1">
    <citation type="submission" date="2019-08" db="EMBL/GenBank/DDBJ databases">
        <title>Lewinella sp. strain SSH13 Genome sequencing and assembly.</title>
        <authorList>
            <person name="Kim I."/>
        </authorList>
    </citation>
    <scope>NUCLEOTIDE SEQUENCE [LARGE SCALE GENOMIC DNA]</scope>
    <source>
        <strain evidence="8 9">SSH13</strain>
    </source>
</reference>
<name>A0A5C7FTY5_9BACT</name>
<dbReference type="RefSeq" id="WP_147930309.1">
    <property type="nucleotide sequence ID" value="NZ_VOXD01000010.1"/>
</dbReference>
<dbReference type="Pfam" id="PF04542">
    <property type="entry name" value="Sigma70_r2"/>
    <property type="match status" value="1"/>
</dbReference>
<gene>
    <name evidence="8" type="ORF">FUA23_08535</name>
</gene>
<dbReference type="InterPro" id="IPR013324">
    <property type="entry name" value="RNA_pol_sigma_r3/r4-like"/>
</dbReference>
<comment type="caution">
    <text evidence="8">The sequence shown here is derived from an EMBL/GenBank/DDBJ whole genome shotgun (WGS) entry which is preliminary data.</text>
</comment>
<evidence type="ECO:0000256" key="2">
    <source>
        <dbReference type="ARBA" id="ARBA00023015"/>
    </source>
</evidence>
<dbReference type="Gene3D" id="1.10.1740.10">
    <property type="match status" value="1"/>
</dbReference>
<dbReference type="OrthoDB" id="1116873at2"/>
<dbReference type="InterPro" id="IPR013325">
    <property type="entry name" value="RNA_pol_sigma_r2"/>
</dbReference>
<keyword evidence="3" id="KW-0731">Sigma factor</keyword>
<dbReference type="Proteomes" id="UP000321907">
    <property type="component" value="Unassembled WGS sequence"/>
</dbReference>
<evidence type="ECO:0000313" key="9">
    <source>
        <dbReference type="Proteomes" id="UP000321907"/>
    </source>
</evidence>
<keyword evidence="5" id="KW-0804">Transcription</keyword>
<evidence type="ECO:0000256" key="4">
    <source>
        <dbReference type="ARBA" id="ARBA00023125"/>
    </source>
</evidence>
<keyword evidence="9" id="KW-1185">Reference proteome</keyword>
<sequence length="231" mass="26519">MNFGLGTYQLPGFHKGDEIFFKFVGDNTLVGRIRSLCRPSRQSETARHIMDSATDLELVTAFCQKDEKRALGILYQRYGHLVVGLCLDYLKDREAARDATMDVFEKVTLKVCNQPIESFRAWLFYTSRNYCIDLLRKKIREREKAGKNSTDAVVEFDEGERPLSEIRLAQLPGALAALSAEQASCIRLFYLRGLSYAQVCEQTGYDLKKVKSYLQNGRRNLRIKLEKMAHE</sequence>
<dbReference type="InterPro" id="IPR007627">
    <property type="entry name" value="RNA_pol_sigma70_r2"/>
</dbReference>
<protein>
    <submittedName>
        <fullName evidence="8">Sigma-70 family RNA polymerase sigma factor</fullName>
    </submittedName>
</protein>
<keyword evidence="4" id="KW-0238">DNA-binding</keyword>
<dbReference type="PANTHER" id="PTHR43133:SF8">
    <property type="entry name" value="RNA POLYMERASE SIGMA FACTOR HI_1459-RELATED"/>
    <property type="match status" value="1"/>
</dbReference>
<feature type="domain" description="RNA polymerase sigma factor 70 region 4 type 2" evidence="7">
    <location>
        <begin position="170"/>
        <end position="221"/>
    </location>
</feature>
<feature type="domain" description="RNA polymerase sigma-70 region 2" evidence="6">
    <location>
        <begin position="74"/>
        <end position="138"/>
    </location>
</feature>
<organism evidence="8 9">
    <name type="scientific">Neolewinella aurantiaca</name>
    <dbReference type="NCBI Taxonomy" id="2602767"/>
    <lineage>
        <taxon>Bacteria</taxon>
        <taxon>Pseudomonadati</taxon>
        <taxon>Bacteroidota</taxon>
        <taxon>Saprospiria</taxon>
        <taxon>Saprospirales</taxon>
        <taxon>Lewinellaceae</taxon>
        <taxon>Neolewinella</taxon>
    </lineage>
</organism>
<dbReference type="GO" id="GO:0006352">
    <property type="term" value="P:DNA-templated transcription initiation"/>
    <property type="evidence" value="ECO:0007669"/>
    <property type="project" value="InterPro"/>
</dbReference>
<keyword evidence="2" id="KW-0805">Transcription regulation</keyword>
<dbReference type="Pfam" id="PF08281">
    <property type="entry name" value="Sigma70_r4_2"/>
    <property type="match status" value="1"/>
</dbReference>
<dbReference type="InterPro" id="IPR036388">
    <property type="entry name" value="WH-like_DNA-bd_sf"/>
</dbReference>
<dbReference type="InterPro" id="IPR014284">
    <property type="entry name" value="RNA_pol_sigma-70_dom"/>
</dbReference>
<evidence type="ECO:0000259" key="7">
    <source>
        <dbReference type="Pfam" id="PF08281"/>
    </source>
</evidence>
<accession>A0A5C7FTY5</accession>
<dbReference type="GO" id="GO:0003677">
    <property type="term" value="F:DNA binding"/>
    <property type="evidence" value="ECO:0007669"/>
    <property type="project" value="UniProtKB-KW"/>
</dbReference>
<dbReference type="PANTHER" id="PTHR43133">
    <property type="entry name" value="RNA POLYMERASE ECF-TYPE SIGMA FACTO"/>
    <property type="match status" value="1"/>
</dbReference>
<evidence type="ECO:0000259" key="6">
    <source>
        <dbReference type="Pfam" id="PF04542"/>
    </source>
</evidence>